<evidence type="ECO:0000313" key="2">
    <source>
        <dbReference type="Proteomes" id="UP000189857"/>
    </source>
</evidence>
<gene>
    <name evidence="1" type="ORF">SAMN02745110_00191</name>
</gene>
<sequence>MEININIKNMGKKGRRIQPVPFEYEKIPSTAEELIEETVKIMVNNFINRQKWSEEGHVPDPLTEERIKSMAEIGKVAFGYVYNDKKPDMKKAVDTALLAYEDGMVRLFINGEEVEFKKEGTSVSLGEGDEVTFVRLAMLAGRIW</sequence>
<dbReference type="OrthoDB" id="9808343at2"/>
<dbReference type="Proteomes" id="UP000189857">
    <property type="component" value="Unassembled WGS sequence"/>
</dbReference>
<proteinExistence type="predicted"/>
<dbReference type="EMBL" id="FUXA01000003">
    <property type="protein sequence ID" value="SJZ37895.1"/>
    <property type="molecule type" value="Genomic_DNA"/>
</dbReference>
<organism evidence="1 2">
    <name type="scientific">Eubacterium ruminantium</name>
    <dbReference type="NCBI Taxonomy" id="42322"/>
    <lineage>
        <taxon>Bacteria</taxon>
        <taxon>Bacillati</taxon>
        <taxon>Bacillota</taxon>
        <taxon>Clostridia</taxon>
        <taxon>Eubacteriales</taxon>
        <taxon>Eubacteriaceae</taxon>
        <taxon>Eubacterium</taxon>
    </lineage>
</organism>
<dbReference type="AlphaFoldDB" id="A0A1T4K6G8"/>
<dbReference type="RefSeq" id="WP_078785871.1">
    <property type="nucleotide sequence ID" value="NZ_FMTO01000002.1"/>
</dbReference>
<name>A0A1T4K6G8_9FIRM</name>
<protein>
    <submittedName>
        <fullName evidence="1">Uncharacterized protein</fullName>
    </submittedName>
</protein>
<reference evidence="1 2" key="1">
    <citation type="submission" date="2017-02" db="EMBL/GenBank/DDBJ databases">
        <authorList>
            <person name="Peterson S.W."/>
        </authorList>
    </citation>
    <scope>NUCLEOTIDE SEQUENCE [LARGE SCALE GENOMIC DNA]</scope>
    <source>
        <strain evidence="1 2">ATCC 17233</strain>
    </source>
</reference>
<keyword evidence="2" id="KW-1185">Reference proteome</keyword>
<evidence type="ECO:0000313" key="1">
    <source>
        <dbReference type="EMBL" id="SJZ37895.1"/>
    </source>
</evidence>
<accession>A0A1T4K6G8</accession>